<feature type="active site" description="Charge relay system" evidence="5">
    <location>
        <position position="421"/>
    </location>
</feature>
<dbReference type="AlphaFoldDB" id="A0A1W1VVE5"/>
<feature type="active site" description="Charge relay system" evidence="5">
    <location>
        <position position="222"/>
    </location>
</feature>
<evidence type="ECO:0000256" key="2">
    <source>
        <dbReference type="ARBA" id="ARBA00022670"/>
    </source>
</evidence>
<dbReference type="PANTHER" id="PTHR43806">
    <property type="entry name" value="PEPTIDASE S8"/>
    <property type="match status" value="1"/>
</dbReference>
<dbReference type="InterPro" id="IPR050131">
    <property type="entry name" value="Peptidase_S8_subtilisin-like"/>
</dbReference>
<keyword evidence="2 5" id="KW-0645">Protease</keyword>
<name>A0A1W1VVE5_9DEIO</name>
<dbReference type="Gene3D" id="3.40.50.200">
    <property type="entry name" value="Peptidase S8/S53 domain"/>
    <property type="match status" value="1"/>
</dbReference>
<keyword evidence="4 5" id="KW-0720">Serine protease</keyword>
<keyword evidence="9" id="KW-1185">Reference proteome</keyword>
<dbReference type="PROSITE" id="PS51892">
    <property type="entry name" value="SUBTILASE"/>
    <property type="match status" value="1"/>
</dbReference>
<dbReference type="STRING" id="695939.SAMN00790413_06434"/>
<gene>
    <name evidence="8" type="ORF">SAMN00790413_06434</name>
</gene>
<dbReference type="PROSITE" id="PS51257">
    <property type="entry name" value="PROKAR_LIPOPROTEIN"/>
    <property type="match status" value="1"/>
</dbReference>
<sequence length="476" mass="48791">MKSSVQFLMLLGLLSSCGPTSPADTRPATLSLNLTQALPTERVTATLTGVPVQDARVFVGDAEASVVSTTGETLVFSLPSGLKAGPQVVRVDARGQSLRQPLEVLGKVSTTEVAVLVKAGVAESDFTARLNQLNMGLTLIDFKPLGGPGPCANILARVGVPVGQSIGLVLSRLRQPAEQDVVLQVDPQSLWGLDADHLTAIGVPQARQRGRSGKGVTIAVLDTGVTQQRHLGQNLLPGYDFVEEDAAPDDAFDNPQTPGQDGHGTPVAVLAAGADFGVAPQAQILPIRIGDAQGQVLASQAVRGVCFALKNVPPKHLVLNLSFGGDTPTQGLKSVLAYALEQQVLVAAAAGNQGSNGPTHYPAAFDLPGLVAVGALQVLPTGEWRPASFSTRGTYVDIAAPGQGVASSSPTNTVGSYEGTSFSTPLVAGALALWREAYPAATPGEIEQKLKANAAPLAAGGATEVGSGMLNLSQAP</sequence>
<dbReference type="PRINTS" id="PR00723">
    <property type="entry name" value="SUBTILISIN"/>
</dbReference>
<proteinExistence type="inferred from homology"/>
<feature type="signal peptide" evidence="6">
    <location>
        <begin position="1"/>
        <end position="22"/>
    </location>
</feature>
<dbReference type="PROSITE" id="PS00138">
    <property type="entry name" value="SUBTILASE_SER"/>
    <property type="match status" value="1"/>
</dbReference>
<keyword evidence="3 5" id="KW-0378">Hydrolase</keyword>
<keyword evidence="6" id="KW-0732">Signal</keyword>
<dbReference type="GO" id="GO:0006508">
    <property type="term" value="P:proteolysis"/>
    <property type="evidence" value="ECO:0007669"/>
    <property type="project" value="UniProtKB-KW"/>
</dbReference>
<evidence type="ECO:0000313" key="8">
    <source>
        <dbReference type="EMBL" id="SMB97233.1"/>
    </source>
</evidence>
<dbReference type="Pfam" id="PF00082">
    <property type="entry name" value="Peptidase_S8"/>
    <property type="match status" value="1"/>
</dbReference>
<feature type="chain" id="PRO_5012732246" evidence="6">
    <location>
        <begin position="23"/>
        <end position="476"/>
    </location>
</feature>
<dbReference type="EMBL" id="FWWU01000010">
    <property type="protein sequence ID" value="SMB97233.1"/>
    <property type="molecule type" value="Genomic_DNA"/>
</dbReference>
<feature type="domain" description="Peptidase S8/S53" evidence="7">
    <location>
        <begin position="213"/>
        <end position="457"/>
    </location>
</feature>
<dbReference type="OrthoDB" id="9816306at2"/>
<evidence type="ECO:0000256" key="4">
    <source>
        <dbReference type="ARBA" id="ARBA00022825"/>
    </source>
</evidence>
<evidence type="ECO:0000256" key="6">
    <source>
        <dbReference type="SAM" id="SignalP"/>
    </source>
</evidence>
<dbReference type="SUPFAM" id="SSF52743">
    <property type="entry name" value="Subtilisin-like"/>
    <property type="match status" value="1"/>
</dbReference>
<comment type="similarity">
    <text evidence="1 5">Belongs to the peptidase S8 family.</text>
</comment>
<dbReference type="PANTHER" id="PTHR43806:SF11">
    <property type="entry name" value="CEREVISIN-RELATED"/>
    <property type="match status" value="1"/>
</dbReference>
<accession>A0A1W1VVE5</accession>
<dbReference type="Proteomes" id="UP000192582">
    <property type="component" value="Unassembled WGS sequence"/>
</dbReference>
<evidence type="ECO:0000256" key="5">
    <source>
        <dbReference type="PROSITE-ProRule" id="PRU01240"/>
    </source>
</evidence>
<protein>
    <submittedName>
        <fullName evidence="8">Subtilase family protein</fullName>
    </submittedName>
</protein>
<evidence type="ECO:0000259" key="7">
    <source>
        <dbReference type="Pfam" id="PF00082"/>
    </source>
</evidence>
<evidence type="ECO:0000313" key="9">
    <source>
        <dbReference type="Proteomes" id="UP000192582"/>
    </source>
</evidence>
<evidence type="ECO:0000256" key="1">
    <source>
        <dbReference type="ARBA" id="ARBA00011073"/>
    </source>
</evidence>
<dbReference type="InterPro" id="IPR015500">
    <property type="entry name" value="Peptidase_S8_subtilisin-rel"/>
</dbReference>
<organism evidence="8 9">
    <name type="scientific">Deinococcus hopiensis KR-140</name>
    <dbReference type="NCBI Taxonomy" id="695939"/>
    <lineage>
        <taxon>Bacteria</taxon>
        <taxon>Thermotogati</taxon>
        <taxon>Deinococcota</taxon>
        <taxon>Deinococci</taxon>
        <taxon>Deinococcales</taxon>
        <taxon>Deinococcaceae</taxon>
        <taxon>Deinococcus</taxon>
    </lineage>
</organism>
<feature type="active site" description="Charge relay system" evidence="5">
    <location>
        <position position="263"/>
    </location>
</feature>
<dbReference type="InterPro" id="IPR023828">
    <property type="entry name" value="Peptidase_S8_Ser-AS"/>
</dbReference>
<dbReference type="InterPro" id="IPR000209">
    <property type="entry name" value="Peptidase_S8/S53_dom"/>
</dbReference>
<dbReference type="GO" id="GO:0004252">
    <property type="term" value="F:serine-type endopeptidase activity"/>
    <property type="evidence" value="ECO:0007669"/>
    <property type="project" value="UniProtKB-UniRule"/>
</dbReference>
<dbReference type="InterPro" id="IPR036852">
    <property type="entry name" value="Peptidase_S8/S53_dom_sf"/>
</dbReference>
<evidence type="ECO:0000256" key="3">
    <source>
        <dbReference type="ARBA" id="ARBA00022801"/>
    </source>
</evidence>
<reference evidence="8 9" key="1">
    <citation type="submission" date="2017-04" db="EMBL/GenBank/DDBJ databases">
        <authorList>
            <person name="Afonso C.L."/>
            <person name="Miller P.J."/>
            <person name="Scott M.A."/>
            <person name="Spackman E."/>
            <person name="Goraichik I."/>
            <person name="Dimitrov K.M."/>
            <person name="Suarez D.L."/>
            <person name="Swayne D.E."/>
        </authorList>
    </citation>
    <scope>NUCLEOTIDE SEQUENCE [LARGE SCALE GENOMIC DNA]</scope>
    <source>
        <strain evidence="8 9">KR-140</strain>
    </source>
</reference>